<evidence type="ECO:0000313" key="5">
    <source>
        <dbReference type="Ensembl" id="ENSBJAP00000005983.1"/>
    </source>
</evidence>
<dbReference type="InterPro" id="IPR052314">
    <property type="entry name" value="Immune_rcpt_domain"/>
</dbReference>
<keyword evidence="1" id="KW-0732">Signal</keyword>
<dbReference type="InterPro" id="IPR013783">
    <property type="entry name" value="Ig-like_fold"/>
</dbReference>
<proteinExistence type="predicted"/>
<dbReference type="Ensembl" id="ENSBJAT00000006157.1">
    <property type="protein sequence ID" value="ENSBJAP00000005983.1"/>
    <property type="gene ID" value="ENSBJAG00000004290.1"/>
</dbReference>
<dbReference type="GO" id="GO:0038023">
    <property type="term" value="F:signaling receptor activity"/>
    <property type="evidence" value="ECO:0007669"/>
    <property type="project" value="TreeGrafter"/>
</dbReference>
<dbReference type="InterPro" id="IPR007110">
    <property type="entry name" value="Ig-like_dom"/>
</dbReference>
<keyword evidence="3" id="KW-0393">Immunoglobulin domain</keyword>
<organism evidence="5 6">
    <name type="scientific">Buteo japonicus</name>
    <dbReference type="NCBI Taxonomy" id="224669"/>
    <lineage>
        <taxon>Eukaryota</taxon>
        <taxon>Metazoa</taxon>
        <taxon>Chordata</taxon>
        <taxon>Craniata</taxon>
        <taxon>Vertebrata</taxon>
        <taxon>Euteleostomi</taxon>
        <taxon>Archelosauria</taxon>
        <taxon>Archosauria</taxon>
        <taxon>Dinosauria</taxon>
        <taxon>Saurischia</taxon>
        <taxon>Theropoda</taxon>
        <taxon>Coelurosauria</taxon>
        <taxon>Aves</taxon>
        <taxon>Neognathae</taxon>
        <taxon>Neoaves</taxon>
        <taxon>Telluraves</taxon>
        <taxon>Accipitrimorphae</taxon>
        <taxon>Accipitriformes</taxon>
        <taxon>Accipitridae</taxon>
        <taxon>Accipitrinae</taxon>
        <taxon>Buteo</taxon>
    </lineage>
</organism>
<dbReference type="PANTHER" id="PTHR16423">
    <property type="entry name" value="TREM-LIKE TRANSCRIPT PROTEIN"/>
    <property type="match status" value="1"/>
</dbReference>
<dbReference type="InterPro" id="IPR036179">
    <property type="entry name" value="Ig-like_dom_sf"/>
</dbReference>
<dbReference type="SMART" id="SM00409">
    <property type="entry name" value="IG"/>
    <property type="match status" value="1"/>
</dbReference>
<dbReference type="InterPro" id="IPR003599">
    <property type="entry name" value="Ig_sub"/>
</dbReference>
<name>A0A8C0ARA2_9AVES</name>
<evidence type="ECO:0000256" key="2">
    <source>
        <dbReference type="ARBA" id="ARBA00023157"/>
    </source>
</evidence>
<evidence type="ECO:0000259" key="4">
    <source>
        <dbReference type="PROSITE" id="PS50835"/>
    </source>
</evidence>
<dbReference type="Pfam" id="PF07686">
    <property type="entry name" value="V-set"/>
    <property type="match status" value="1"/>
</dbReference>
<evidence type="ECO:0000256" key="1">
    <source>
        <dbReference type="ARBA" id="ARBA00022729"/>
    </source>
</evidence>
<dbReference type="PROSITE" id="PS50835">
    <property type="entry name" value="IG_LIKE"/>
    <property type="match status" value="1"/>
</dbReference>
<keyword evidence="6" id="KW-1185">Reference proteome</keyword>
<dbReference type="GO" id="GO:0009986">
    <property type="term" value="C:cell surface"/>
    <property type="evidence" value="ECO:0007669"/>
    <property type="project" value="TreeGrafter"/>
</dbReference>
<evidence type="ECO:0000256" key="3">
    <source>
        <dbReference type="ARBA" id="ARBA00023319"/>
    </source>
</evidence>
<dbReference type="Proteomes" id="UP000694555">
    <property type="component" value="Unplaced"/>
</dbReference>
<protein>
    <recommendedName>
        <fullName evidence="4">Ig-like domain-containing protein</fullName>
    </recommendedName>
</protein>
<dbReference type="AlphaFoldDB" id="A0A8C0ARA2"/>
<feature type="domain" description="Ig-like" evidence="4">
    <location>
        <begin position="25"/>
        <end position="130"/>
    </location>
</feature>
<accession>A0A8C0ARA2</accession>
<dbReference type="SUPFAM" id="SSF48726">
    <property type="entry name" value="Immunoglobulin"/>
    <property type="match status" value="1"/>
</dbReference>
<keyword evidence="2" id="KW-1015">Disulfide bond</keyword>
<dbReference type="Gene3D" id="2.60.40.10">
    <property type="entry name" value="Immunoglobulins"/>
    <property type="match status" value="1"/>
</dbReference>
<dbReference type="PANTHER" id="PTHR16423:SF6">
    <property type="entry name" value="TRIGGERING RECEPTOR EXPRESSED ON MYELOID CELLS 2-RELATED"/>
    <property type="match status" value="1"/>
</dbReference>
<reference evidence="5" key="2">
    <citation type="submission" date="2025-09" db="UniProtKB">
        <authorList>
            <consortium name="Ensembl"/>
        </authorList>
    </citation>
    <scope>IDENTIFICATION</scope>
</reference>
<sequence length="260" mass="28929">MYSSDGEGVQLCLLWDLTKHAGCFPGTQQYTPKESDDVSVRCPYSASYYGAVSKAWCKEGARGACTILVTTNLKLSGYRKKIQQGRFTIQDDTQQGMVTVTMKKLQVQDSGVYWCALYEHGQLLRMVEVTPTGTPIASITGQSHSLPQNSLKHRQCPGISCTSLLLKPLILAHSKGNRQAEDIYDKPEGTAQLDSTERMERAKDDSKDVKYITLNFKSRLSPEDPLYCNAEPSQAHRKPKDENVEYATIALKQLPTNDKG</sequence>
<dbReference type="InterPro" id="IPR013106">
    <property type="entry name" value="Ig_V-set"/>
</dbReference>
<evidence type="ECO:0000313" key="6">
    <source>
        <dbReference type="Proteomes" id="UP000694555"/>
    </source>
</evidence>
<reference evidence="5" key="1">
    <citation type="submission" date="2025-08" db="UniProtKB">
        <authorList>
            <consortium name="Ensembl"/>
        </authorList>
    </citation>
    <scope>IDENTIFICATION</scope>
</reference>